<dbReference type="InterPro" id="IPR011004">
    <property type="entry name" value="Trimer_LpxA-like_sf"/>
</dbReference>
<name>A0A412Y0A0_9BACE</name>
<comment type="caution">
    <text evidence="1">The sequence shown here is derived from an EMBL/GenBank/DDBJ whole genome shotgun (WGS) entry which is preliminary data.</text>
</comment>
<evidence type="ECO:0000313" key="2">
    <source>
        <dbReference type="Proteomes" id="UP000283850"/>
    </source>
</evidence>
<sequence length="98" mass="10797">MRKPEEADHAEGIRCAQLCFKINHTMPMTEEYNRLVSELFMGNIGEGSRIMPPLTVVRGNRVKIGRNVVVMNNSLFMAAGGITITVVGGNPAKVIKRI</sequence>
<protein>
    <recommendedName>
        <fullName evidence="3">Acetyltransferase</fullName>
    </recommendedName>
</protein>
<dbReference type="AlphaFoldDB" id="A0A412Y0A0"/>
<reference evidence="1 2" key="1">
    <citation type="submission" date="2018-08" db="EMBL/GenBank/DDBJ databases">
        <title>A genome reference for cultivated species of the human gut microbiota.</title>
        <authorList>
            <person name="Zou Y."/>
            <person name="Xue W."/>
            <person name="Luo G."/>
        </authorList>
    </citation>
    <scope>NUCLEOTIDE SEQUENCE [LARGE SCALE GENOMIC DNA]</scope>
    <source>
        <strain evidence="1 2">AF14-32</strain>
    </source>
</reference>
<evidence type="ECO:0000313" key="1">
    <source>
        <dbReference type="EMBL" id="RGV50972.1"/>
    </source>
</evidence>
<dbReference type="EMBL" id="QRZF01000013">
    <property type="protein sequence ID" value="RGV50972.1"/>
    <property type="molecule type" value="Genomic_DNA"/>
</dbReference>
<accession>A0A412Y0A0</accession>
<gene>
    <name evidence="1" type="ORF">DWW10_17375</name>
</gene>
<dbReference type="SUPFAM" id="SSF51161">
    <property type="entry name" value="Trimeric LpxA-like enzymes"/>
    <property type="match status" value="1"/>
</dbReference>
<proteinExistence type="predicted"/>
<dbReference type="Proteomes" id="UP000283850">
    <property type="component" value="Unassembled WGS sequence"/>
</dbReference>
<organism evidence="1 2">
    <name type="scientific">Bacteroides intestinalis</name>
    <dbReference type="NCBI Taxonomy" id="329854"/>
    <lineage>
        <taxon>Bacteria</taxon>
        <taxon>Pseudomonadati</taxon>
        <taxon>Bacteroidota</taxon>
        <taxon>Bacteroidia</taxon>
        <taxon>Bacteroidales</taxon>
        <taxon>Bacteroidaceae</taxon>
        <taxon>Bacteroides</taxon>
    </lineage>
</organism>
<evidence type="ECO:0008006" key="3">
    <source>
        <dbReference type="Google" id="ProtNLM"/>
    </source>
</evidence>
<dbReference type="Gene3D" id="2.160.10.10">
    <property type="entry name" value="Hexapeptide repeat proteins"/>
    <property type="match status" value="1"/>
</dbReference>